<feature type="compositionally biased region" description="Basic and acidic residues" evidence="1">
    <location>
        <begin position="46"/>
        <end position="61"/>
    </location>
</feature>
<dbReference type="RefSeq" id="XP_025373891.1">
    <property type="nucleotide sequence ID" value="XM_025524310.1"/>
</dbReference>
<organism evidence="2 3">
    <name type="scientific">Acaromyces ingoldii</name>
    <dbReference type="NCBI Taxonomy" id="215250"/>
    <lineage>
        <taxon>Eukaryota</taxon>
        <taxon>Fungi</taxon>
        <taxon>Dikarya</taxon>
        <taxon>Basidiomycota</taxon>
        <taxon>Ustilaginomycotina</taxon>
        <taxon>Exobasidiomycetes</taxon>
        <taxon>Exobasidiales</taxon>
        <taxon>Cryptobasidiaceae</taxon>
        <taxon>Acaromyces</taxon>
    </lineage>
</organism>
<protein>
    <recommendedName>
        <fullName evidence="4">BZIP domain-containing protein</fullName>
    </recommendedName>
</protein>
<dbReference type="GeneID" id="37046226"/>
<feature type="compositionally biased region" description="Basic residues" evidence="1">
    <location>
        <begin position="36"/>
        <end position="45"/>
    </location>
</feature>
<dbReference type="EMBL" id="KZ819643">
    <property type="protein sequence ID" value="PWN86693.1"/>
    <property type="molecule type" value="Genomic_DNA"/>
</dbReference>
<name>A0A316YF58_9BASI</name>
<evidence type="ECO:0000256" key="1">
    <source>
        <dbReference type="SAM" id="MobiDB-lite"/>
    </source>
</evidence>
<dbReference type="AlphaFoldDB" id="A0A316YF58"/>
<evidence type="ECO:0000313" key="3">
    <source>
        <dbReference type="Proteomes" id="UP000245768"/>
    </source>
</evidence>
<dbReference type="InParanoid" id="A0A316YF58"/>
<sequence length="111" mass="12740">MLVPPLVSKRCNLDKGEGSSSSVPDADERRREHTRMAQRRYRIRKRQETDAERDRLDEDTTPRWFAPDPEAFLDARKHPPPPRVSLSDAVASGVLNNTQIFTTSESMWAAY</sequence>
<keyword evidence="3" id="KW-1185">Reference proteome</keyword>
<evidence type="ECO:0000313" key="2">
    <source>
        <dbReference type="EMBL" id="PWN86693.1"/>
    </source>
</evidence>
<feature type="region of interest" description="Disordered" evidence="1">
    <location>
        <begin position="1"/>
        <end position="84"/>
    </location>
</feature>
<feature type="compositionally biased region" description="Basic and acidic residues" evidence="1">
    <location>
        <begin position="26"/>
        <end position="35"/>
    </location>
</feature>
<dbReference type="CDD" id="cd14686">
    <property type="entry name" value="bZIP"/>
    <property type="match status" value="1"/>
</dbReference>
<dbReference type="Proteomes" id="UP000245768">
    <property type="component" value="Unassembled WGS sequence"/>
</dbReference>
<accession>A0A316YF58</accession>
<gene>
    <name evidence="2" type="ORF">FA10DRAFT_289535</name>
</gene>
<evidence type="ECO:0008006" key="4">
    <source>
        <dbReference type="Google" id="ProtNLM"/>
    </source>
</evidence>
<proteinExistence type="predicted"/>
<reference evidence="2 3" key="1">
    <citation type="journal article" date="2018" name="Mol. Biol. Evol.">
        <title>Broad Genomic Sampling Reveals a Smut Pathogenic Ancestry of the Fungal Clade Ustilaginomycotina.</title>
        <authorList>
            <person name="Kijpornyongpan T."/>
            <person name="Mondo S.J."/>
            <person name="Barry K."/>
            <person name="Sandor L."/>
            <person name="Lee J."/>
            <person name="Lipzen A."/>
            <person name="Pangilinan J."/>
            <person name="LaButti K."/>
            <person name="Hainaut M."/>
            <person name="Henrissat B."/>
            <person name="Grigoriev I.V."/>
            <person name="Spatafora J.W."/>
            <person name="Aime M.C."/>
        </authorList>
    </citation>
    <scope>NUCLEOTIDE SEQUENCE [LARGE SCALE GENOMIC DNA]</scope>
    <source>
        <strain evidence="2 3">MCA 4198</strain>
    </source>
</reference>